<organism evidence="2 3">
    <name type="scientific">Penicillium concentricum</name>
    <dbReference type="NCBI Taxonomy" id="293559"/>
    <lineage>
        <taxon>Eukaryota</taxon>
        <taxon>Fungi</taxon>
        <taxon>Dikarya</taxon>
        <taxon>Ascomycota</taxon>
        <taxon>Pezizomycotina</taxon>
        <taxon>Eurotiomycetes</taxon>
        <taxon>Eurotiomycetidae</taxon>
        <taxon>Eurotiales</taxon>
        <taxon>Aspergillaceae</taxon>
        <taxon>Penicillium</taxon>
    </lineage>
</organism>
<evidence type="ECO:0000313" key="3">
    <source>
        <dbReference type="Proteomes" id="UP001147752"/>
    </source>
</evidence>
<dbReference type="EMBL" id="JAPZBT010000004">
    <property type="protein sequence ID" value="KAJ5360580.1"/>
    <property type="molecule type" value="Genomic_DNA"/>
</dbReference>
<dbReference type="Proteomes" id="UP001147752">
    <property type="component" value="Unassembled WGS sequence"/>
</dbReference>
<reference evidence="2" key="1">
    <citation type="submission" date="2022-12" db="EMBL/GenBank/DDBJ databases">
        <authorList>
            <person name="Petersen C."/>
        </authorList>
    </citation>
    <scope>NUCLEOTIDE SEQUENCE</scope>
    <source>
        <strain evidence="2">IBT 3081</strain>
    </source>
</reference>
<reference evidence="2" key="2">
    <citation type="journal article" date="2023" name="IMA Fungus">
        <title>Comparative genomic study of the Penicillium genus elucidates a diverse pangenome and 15 lateral gene transfer events.</title>
        <authorList>
            <person name="Petersen C."/>
            <person name="Sorensen T."/>
            <person name="Nielsen M.R."/>
            <person name="Sondergaard T.E."/>
            <person name="Sorensen J.L."/>
            <person name="Fitzpatrick D.A."/>
            <person name="Frisvad J.C."/>
            <person name="Nielsen K.L."/>
        </authorList>
    </citation>
    <scope>NUCLEOTIDE SEQUENCE</scope>
    <source>
        <strain evidence="2">IBT 3081</strain>
    </source>
</reference>
<comment type="caution">
    <text evidence="2">The sequence shown here is derived from an EMBL/GenBank/DDBJ whole genome shotgun (WGS) entry which is preliminary data.</text>
</comment>
<name>A0A9W9UZ76_9EURO</name>
<evidence type="ECO:0000256" key="1">
    <source>
        <dbReference type="SAM" id="Phobius"/>
    </source>
</evidence>
<dbReference type="GeneID" id="81466677"/>
<dbReference type="RefSeq" id="XP_056576066.1">
    <property type="nucleotide sequence ID" value="XM_056727494.1"/>
</dbReference>
<dbReference type="AlphaFoldDB" id="A0A9W9UZ76"/>
<feature type="transmembrane region" description="Helical" evidence="1">
    <location>
        <begin position="122"/>
        <end position="143"/>
    </location>
</feature>
<protein>
    <submittedName>
        <fullName evidence="2">Uncharacterized protein</fullName>
    </submittedName>
</protein>
<keyword evidence="1" id="KW-0812">Transmembrane</keyword>
<gene>
    <name evidence="2" type="ORF">N7517_009771</name>
</gene>
<evidence type="ECO:0000313" key="2">
    <source>
        <dbReference type="EMBL" id="KAJ5360580.1"/>
    </source>
</evidence>
<keyword evidence="3" id="KW-1185">Reference proteome</keyword>
<keyword evidence="1" id="KW-0472">Membrane</keyword>
<sequence>MFTRAEAAYQGRQGDESEWGFGQVLPVLLLVIPLSQFMDELWRHNREYYELAVVSNPNELGRSWTIPSRASHLARTQIELSWTPRTDATYRVLSSDARVLTAEEKWQDKLDQLEDSFFENPIFQAWVVILFFSVFAIFTWVGIEFGLPI</sequence>
<keyword evidence="1" id="KW-1133">Transmembrane helix</keyword>
<proteinExistence type="predicted"/>
<dbReference type="OrthoDB" id="4495729at2759"/>
<accession>A0A9W9UZ76</accession>